<dbReference type="Proteomes" id="UP000576225">
    <property type="component" value="Unassembled WGS sequence"/>
</dbReference>
<feature type="signal peptide" evidence="1">
    <location>
        <begin position="1"/>
        <end position="20"/>
    </location>
</feature>
<evidence type="ECO:0000313" key="2">
    <source>
        <dbReference type="EMBL" id="NMD86178.1"/>
    </source>
</evidence>
<reference evidence="2 5" key="2">
    <citation type="submission" date="2020-04" db="EMBL/GenBank/DDBJ databases">
        <authorList>
            <person name="Hitch T.C.A."/>
            <person name="Wylensek D."/>
            <person name="Clavel T."/>
        </authorList>
    </citation>
    <scope>NUCLEOTIDE SEQUENCE [LARGE SCALE GENOMIC DNA]</scope>
    <source>
        <strain evidence="2 5">COR2-253-APC-1A</strain>
    </source>
</reference>
<comment type="caution">
    <text evidence="3">The sequence shown here is derived from an EMBL/GenBank/DDBJ whole genome shotgun (WGS) entry which is preliminary data.</text>
</comment>
<reference evidence="3 4" key="1">
    <citation type="submission" date="2018-04" db="EMBL/GenBank/DDBJ databases">
        <title>Genomic Encyclopedia of Type Strains, Phase IV (KMG-IV): sequencing the most valuable type-strain genomes for metagenomic binning, comparative biology and taxonomic classification.</title>
        <authorList>
            <person name="Goeker M."/>
        </authorList>
    </citation>
    <scope>NUCLEOTIDE SEQUENCE [LARGE SCALE GENOMIC DNA]</scope>
    <source>
        <strain evidence="3 4">DSM 14823</strain>
    </source>
</reference>
<protein>
    <submittedName>
        <fullName evidence="3">Uncharacterized protein</fullName>
    </submittedName>
</protein>
<dbReference type="RefSeq" id="WP_116883210.1">
    <property type="nucleotide sequence ID" value="NZ_CABMMC010000110.1"/>
</dbReference>
<gene>
    <name evidence="3" type="ORF">C8D82_10696</name>
    <name evidence="2" type="ORF">HF882_06225</name>
</gene>
<evidence type="ECO:0000313" key="4">
    <source>
        <dbReference type="Proteomes" id="UP000245959"/>
    </source>
</evidence>
<dbReference type="NCBIfam" id="NF047436">
    <property type="entry name" value="LA_2272_repeat"/>
    <property type="match status" value="1"/>
</dbReference>
<proteinExistence type="predicted"/>
<dbReference type="EMBL" id="QEKH01000006">
    <property type="protein sequence ID" value="PVY44578.1"/>
    <property type="molecule type" value="Genomic_DNA"/>
</dbReference>
<dbReference type="GeneID" id="78294530"/>
<evidence type="ECO:0000313" key="5">
    <source>
        <dbReference type="Proteomes" id="UP000576225"/>
    </source>
</evidence>
<name>A0A2U1B7H4_9BACT</name>
<dbReference type="AlphaFoldDB" id="A0A2U1B7H4"/>
<evidence type="ECO:0000256" key="1">
    <source>
        <dbReference type="SAM" id="SignalP"/>
    </source>
</evidence>
<keyword evidence="1" id="KW-0732">Signal</keyword>
<sequence length="162" mass="17037">MKFGKSMLLAAFLAVGGAVAADEAKADIGVWTNVPAGIENKSITGVRFGLPCSISNGTVKGAELSIFFSGTRNAEAFKFAWIGATWAETLKGGALACVNIAEERLAGIQVGAVNLSGKGGFQLGFFNNCDDDAKFQLGLININKNGWLPFMVFVNFGSDTFK</sequence>
<keyword evidence="4" id="KW-1185">Reference proteome</keyword>
<dbReference type="OrthoDB" id="5505971at2"/>
<dbReference type="InterPro" id="IPR058093">
    <property type="entry name" value="LA_2272-like"/>
</dbReference>
<accession>A0A2U1B7H4</accession>
<evidence type="ECO:0000313" key="3">
    <source>
        <dbReference type="EMBL" id="PVY44578.1"/>
    </source>
</evidence>
<organism evidence="3 4">
    <name type="scientific">Victivallis vadensis</name>
    <dbReference type="NCBI Taxonomy" id="172901"/>
    <lineage>
        <taxon>Bacteria</taxon>
        <taxon>Pseudomonadati</taxon>
        <taxon>Lentisphaerota</taxon>
        <taxon>Lentisphaeria</taxon>
        <taxon>Victivallales</taxon>
        <taxon>Victivallaceae</taxon>
        <taxon>Victivallis</taxon>
    </lineage>
</organism>
<dbReference type="EMBL" id="JABAEW010000008">
    <property type="protein sequence ID" value="NMD86178.1"/>
    <property type="molecule type" value="Genomic_DNA"/>
</dbReference>
<feature type="chain" id="PRO_5041066875" evidence="1">
    <location>
        <begin position="21"/>
        <end position="162"/>
    </location>
</feature>
<dbReference type="Proteomes" id="UP000245959">
    <property type="component" value="Unassembled WGS sequence"/>
</dbReference>